<dbReference type="Pfam" id="PF01022">
    <property type="entry name" value="HTH_5"/>
    <property type="match status" value="1"/>
</dbReference>
<sequence length="114" mass="12889">MTYEEYAKVAKALSEPKRVKILDMLSCGEMCACDILEHFDFTQPTLSHHIKILVEAGLVTAEKRGTWQHYSINEQVAQQYIQGSIHLLTHSSECICETEGIQKEAKSLSSFVSR</sequence>
<evidence type="ECO:0000256" key="3">
    <source>
        <dbReference type="ARBA" id="ARBA00023163"/>
    </source>
</evidence>
<keyword evidence="1" id="KW-0805">Transcription regulation</keyword>
<reference evidence="6" key="1">
    <citation type="submission" date="2016-10" db="EMBL/GenBank/DDBJ databases">
        <authorList>
            <person name="Varghese N."/>
            <person name="Submissions S."/>
        </authorList>
    </citation>
    <scope>NUCLEOTIDE SEQUENCE [LARGE SCALE GENOMIC DNA]</scope>
    <source>
        <strain evidence="6">MPL-11</strain>
    </source>
</reference>
<dbReference type="CDD" id="cd00090">
    <property type="entry name" value="HTH_ARSR"/>
    <property type="match status" value="1"/>
</dbReference>
<dbReference type="InterPro" id="IPR018334">
    <property type="entry name" value="ArsR_HTH"/>
</dbReference>
<evidence type="ECO:0000313" key="6">
    <source>
        <dbReference type="Proteomes" id="UP000199481"/>
    </source>
</evidence>
<dbReference type="AlphaFoldDB" id="A0A1H0ZT59"/>
<proteinExistence type="predicted"/>
<protein>
    <submittedName>
        <fullName evidence="5">Transcriptional regulator, ArsR family</fullName>
    </submittedName>
</protein>
<keyword evidence="6" id="KW-1185">Reference proteome</keyword>
<dbReference type="GO" id="GO:0003677">
    <property type="term" value="F:DNA binding"/>
    <property type="evidence" value="ECO:0007669"/>
    <property type="project" value="UniProtKB-KW"/>
</dbReference>
<dbReference type="PANTHER" id="PTHR33154:SF18">
    <property type="entry name" value="ARSENICAL RESISTANCE OPERON REPRESSOR"/>
    <property type="match status" value="1"/>
</dbReference>
<dbReference type="PROSITE" id="PS50987">
    <property type="entry name" value="HTH_ARSR_2"/>
    <property type="match status" value="1"/>
</dbReference>
<dbReference type="PRINTS" id="PR00778">
    <property type="entry name" value="HTHARSR"/>
</dbReference>
<evidence type="ECO:0000256" key="2">
    <source>
        <dbReference type="ARBA" id="ARBA00023125"/>
    </source>
</evidence>
<dbReference type="InterPro" id="IPR001845">
    <property type="entry name" value="HTH_ArsR_DNA-bd_dom"/>
</dbReference>
<dbReference type="GO" id="GO:0003700">
    <property type="term" value="F:DNA-binding transcription factor activity"/>
    <property type="evidence" value="ECO:0007669"/>
    <property type="project" value="InterPro"/>
</dbReference>
<dbReference type="PANTHER" id="PTHR33154">
    <property type="entry name" value="TRANSCRIPTIONAL REGULATOR, ARSR FAMILY"/>
    <property type="match status" value="1"/>
</dbReference>
<name>A0A1H0ZT59_9LACT</name>
<feature type="domain" description="HTH arsR-type" evidence="4">
    <location>
        <begin position="1"/>
        <end position="92"/>
    </location>
</feature>
<accession>A0A1H0ZT59</accession>
<dbReference type="NCBIfam" id="NF033788">
    <property type="entry name" value="HTH_metalloreg"/>
    <property type="match status" value="1"/>
</dbReference>
<evidence type="ECO:0000259" key="4">
    <source>
        <dbReference type="PROSITE" id="PS50987"/>
    </source>
</evidence>
<dbReference type="InterPro" id="IPR051081">
    <property type="entry name" value="HTH_MetalResp_TranReg"/>
</dbReference>
<dbReference type="EMBL" id="FNJW01000008">
    <property type="protein sequence ID" value="SDQ30624.1"/>
    <property type="molecule type" value="Genomic_DNA"/>
</dbReference>
<organism evidence="5 6">
    <name type="scientific">Carnobacterium viridans</name>
    <dbReference type="NCBI Taxonomy" id="174587"/>
    <lineage>
        <taxon>Bacteria</taxon>
        <taxon>Bacillati</taxon>
        <taxon>Bacillota</taxon>
        <taxon>Bacilli</taxon>
        <taxon>Lactobacillales</taxon>
        <taxon>Carnobacteriaceae</taxon>
        <taxon>Carnobacterium</taxon>
    </lineage>
</organism>
<dbReference type="Proteomes" id="UP000199481">
    <property type="component" value="Unassembled WGS sequence"/>
</dbReference>
<evidence type="ECO:0000313" key="5">
    <source>
        <dbReference type="EMBL" id="SDQ30624.1"/>
    </source>
</evidence>
<dbReference type="InterPro" id="IPR036388">
    <property type="entry name" value="WH-like_DNA-bd_sf"/>
</dbReference>
<dbReference type="OrthoDB" id="9798835at2"/>
<dbReference type="SMART" id="SM00418">
    <property type="entry name" value="HTH_ARSR"/>
    <property type="match status" value="1"/>
</dbReference>
<dbReference type="InterPro" id="IPR036390">
    <property type="entry name" value="WH_DNA-bd_sf"/>
</dbReference>
<gene>
    <name evidence="5" type="ORF">SAMN04487752_1705</name>
</gene>
<dbReference type="Gene3D" id="1.10.10.10">
    <property type="entry name" value="Winged helix-like DNA-binding domain superfamily/Winged helix DNA-binding domain"/>
    <property type="match status" value="1"/>
</dbReference>
<keyword evidence="2" id="KW-0238">DNA-binding</keyword>
<keyword evidence="3" id="KW-0804">Transcription</keyword>
<dbReference type="RefSeq" id="WP_089977188.1">
    <property type="nucleotide sequence ID" value="NZ_CP084916.1"/>
</dbReference>
<evidence type="ECO:0000256" key="1">
    <source>
        <dbReference type="ARBA" id="ARBA00023015"/>
    </source>
</evidence>
<dbReference type="InterPro" id="IPR011991">
    <property type="entry name" value="ArsR-like_HTH"/>
</dbReference>
<dbReference type="SUPFAM" id="SSF46785">
    <property type="entry name" value="Winged helix' DNA-binding domain"/>
    <property type="match status" value="1"/>
</dbReference>
<dbReference type="PROSITE" id="PS00846">
    <property type="entry name" value="HTH_ARSR_1"/>
    <property type="match status" value="1"/>
</dbReference>